<dbReference type="EMBL" id="NSLY01000004">
    <property type="protein sequence ID" value="PDP61052.1"/>
    <property type="molecule type" value="Genomic_DNA"/>
</dbReference>
<proteinExistence type="predicted"/>
<accession>A0A2A6EHS4</accession>
<dbReference type="AlphaFoldDB" id="A0A2A6EHS4"/>
<organism evidence="1 2">
    <name type="scientific">Prevotella intermedia</name>
    <dbReference type="NCBI Taxonomy" id="28131"/>
    <lineage>
        <taxon>Bacteria</taxon>
        <taxon>Pseudomonadati</taxon>
        <taxon>Bacteroidota</taxon>
        <taxon>Bacteroidia</taxon>
        <taxon>Bacteroidales</taxon>
        <taxon>Prevotellaceae</taxon>
        <taxon>Prevotella</taxon>
    </lineage>
</organism>
<evidence type="ECO:0000313" key="2">
    <source>
        <dbReference type="Proteomes" id="UP000219058"/>
    </source>
</evidence>
<comment type="caution">
    <text evidence="1">The sequence shown here is derived from an EMBL/GenBank/DDBJ whole genome shotgun (WGS) entry which is preliminary data.</text>
</comment>
<name>A0A2A6EHS4_PREIN</name>
<protein>
    <recommendedName>
        <fullName evidence="3">GTP-binding protein</fullName>
    </recommendedName>
</protein>
<dbReference type="InterPro" id="IPR027417">
    <property type="entry name" value="P-loop_NTPase"/>
</dbReference>
<gene>
    <name evidence="1" type="ORF">CLI71_02280</name>
</gene>
<evidence type="ECO:0008006" key="3">
    <source>
        <dbReference type="Google" id="ProtNLM"/>
    </source>
</evidence>
<dbReference type="SUPFAM" id="SSF52540">
    <property type="entry name" value="P-loop containing nucleoside triphosphate hydrolases"/>
    <property type="match status" value="1"/>
</dbReference>
<reference evidence="1 2" key="1">
    <citation type="submission" date="2017-09" db="EMBL/GenBank/DDBJ databases">
        <title>Phase variable restriction modification systems are present in the genome sequences of periodontal pathogens Prevotella intermedia, Tannerella forsythia and Porphyromonas gingivalis.</title>
        <authorList>
            <person name="Haigh R.D."/>
            <person name="Crawford L."/>
            <person name="Ralph J."/>
            <person name="Wanford J."/>
            <person name="Vartoukian S.R."/>
            <person name="Hijazib K."/>
            <person name="Wade W."/>
            <person name="Oggioni M.R."/>
        </authorList>
    </citation>
    <scope>NUCLEOTIDE SEQUENCE [LARGE SCALE GENOMIC DNA]</scope>
    <source>
        <strain evidence="1 2">WW2834</strain>
    </source>
</reference>
<evidence type="ECO:0000313" key="1">
    <source>
        <dbReference type="EMBL" id="PDP61052.1"/>
    </source>
</evidence>
<dbReference type="RefSeq" id="WP_097549540.1">
    <property type="nucleotide sequence ID" value="NZ_NSLY01000004.1"/>
</dbReference>
<dbReference type="Proteomes" id="UP000219058">
    <property type="component" value="Unassembled WGS sequence"/>
</dbReference>
<sequence length="161" mass="18594">MKVIALKGEKDSGKSTTLKKVYERLKADGGEQEPDCIKKLGGDPEDIRDVINFAGKKIGIVTQGDYYKEEEENSVKKHLEWFKDYKCDIVICAWRGMTPTSKHWNIEREIGEILKNYTNPIYLFLQNKSEAEISDNELTKKANKKKDEEIVEFLKKLILHA</sequence>